<dbReference type="PATRIC" id="fig|1617426.3.peg.1218"/>
<feature type="transmembrane region" description="Helical" evidence="1">
    <location>
        <begin position="450"/>
        <end position="471"/>
    </location>
</feature>
<comment type="caution">
    <text evidence="3">The sequence shown here is derived from an EMBL/GenBank/DDBJ whole genome shotgun (WGS) entry which is preliminary data.</text>
</comment>
<protein>
    <submittedName>
        <fullName evidence="3">Cysteine-rich secretory protein family protein</fullName>
    </submittedName>
</protein>
<feature type="transmembrane region" description="Helical" evidence="1">
    <location>
        <begin position="26"/>
        <end position="45"/>
    </location>
</feature>
<feature type="transmembrane region" description="Helical" evidence="1">
    <location>
        <begin position="411"/>
        <end position="430"/>
    </location>
</feature>
<evidence type="ECO:0000256" key="1">
    <source>
        <dbReference type="SAM" id="Phobius"/>
    </source>
</evidence>
<evidence type="ECO:0000259" key="2">
    <source>
        <dbReference type="Pfam" id="PF00188"/>
    </source>
</evidence>
<dbReference type="InterPro" id="IPR035940">
    <property type="entry name" value="CAP_sf"/>
</dbReference>
<name>A0A136LX60_9BACT</name>
<reference evidence="3 4" key="1">
    <citation type="submission" date="2015-02" db="EMBL/GenBank/DDBJ databases">
        <title>Improved understanding of the partial-nitritation anammox process through 23 genomes representing the majority of the microbial community.</title>
        <authorList>
            <person name="Speth D.R."/>
            <person name="In T Zandt M."/>
            <person name="Guerrero Cruz S."/>
            <person name="Jetten M.S."/>
            <person name="Dutilh B.E."/>
        </authorList>
    </citation>
    <scope>NUCLEOTIDE SEQUENCE [LARGE SCALE GENOMIC DNA]</scope>
    <source>
        <strain evidence="3">OLB20</strain>
    </source>
</reference>
<organism evidence="3 4">
    <name type="scientific">candidate division WS6 bacterium OLB20</name>
    <dbReference type="NCBI Taxonomy" id="1617426"/>
    <lineage>
        <taxon>Bacteria</taxon>
        <taxon>Candidatus Dojkabacteria</taxon>
    </lineage>
</organism>
<sequence>MRRIKRLFIPNEDNNFHPLLIRRPFMVAYLLVVLMINTVFAGMLATPVSAAVDAATLYELHNQERERLGLQPLRINTALIDSANAKAEVMLENDCWSHYCPEGTSPWVFFDGAGYNYIFAGENLAEGFRENGTVMTAWMNSPTHRANVVKPEFNEIGIGFATGYFQGVPNNTVVVVHFGSRSNVQAVLPDTGDQWGNDPVSITSPADGSVTSNPEFDVSGTAPAGSTVEIESNDRFIGRVDADGQNFTFRAPQAYPEGLNRIQAEAFDGDVLRGVSGTVHVTVDTIAPVIQQSSVRISSISYGDSEYAIISLRADGDPTVITSNLPGLNFVRAEDIWEGEVLREAFNTVSSMKLVATDLAGNESALELPVAQLLSDVLALETVNPRPEQDGSSAFNAFADSFSSGGTRVQVNILFMTFLFSLFGIDFYVLSKTGMTGIDRGRSHLNLPVLALLILIAIIGGAGGTILTGAAS</sequence>
<keyword evidence="1" id="KW-1133">Transmembrane helix</keyword>
<proteinExistence type="predicted"/>
<dbReference type="SUPFAM" id="SSF55797">
    <property type="entry name" value="PR-1-like"/>
    <property type="match status" value="1"/>
</dbReference>
<dbReference type="AlphaFoldDB" id="A0A136LX60"/>
<feature type="domain" description="SCP" evidence="2">
    <location>
        <begin position="59"/>
        <end position="177"/>
    </location>
</feature>
<dbReference type="InterPro" id="IPR014044">
    <property type="entry name" value="CAP_dom"/>
</dbReference>
<dbReference type="PANTHER" id="PTHR31157">
    <property type="entry name" value="SCP DOMAIN-CONTAINING PROTEIN"/>
    <property type="match status" value="1"/>
</dbReference>
<dbReference type="Pfam" id="PF00188">
    <property type="entry name" value="CAP"/>
    <property type="match status" value="1"/>
</dbReference>
<evidence type="ECO:0000313" key="3">
    <source>
        <dbReference type="EMBL" id="KXK26235.1"/>
    </source>
</evidence>
<keyword evidence="1" id="KW-0472">Membrane</keyword>
<keyword evidence="1" id="KW-0812">Transmembrane</keyword>
<dbReference type="Gene3D" id="2.60.40.10">
    <property type="entry name" value="Immunoglobulins"/>
    <property type="match status" value="1"/>
</dbReference>
<dbReference type="Proteomes" id="UP000070457">
    <property type="component" value="Unassembled WGS sequence"/>
</dbReference>
<dbReference type="CDD" id="cd05379">
    <property type="entry name" value="CAP_bacterial"/>
    <property type="match status" value="1"/>
</dbReference>
<dbReference type="EMBL" id="JYNZ01000004">
    <property type="protein sequence ID" value="KXK26235.1"/>
    <property type="molecule type" value="Genomic_DNA"/>
</dbReference>
<dbReference type="STRING" id="1617426.TR69_WS6001001230"/>
<dbReference type="InterPro" id="IPR013783">
    <property type="entry name" value="Ig-like_fold"/>
</dbReference>
<evidence type="ECO:0000313" key="4">
    <source>
        <dbReference type="Proteomes" id="UP000070457"/>
    </source>
</evidence>
<dbReference type="Gene3D" id="3.40.33.10">
    <property type="entry name" value="CAP"/>
    <property type="match status" value="1"/>
</dbReference>
<dbReference type="PANTHER" id="PTHR31157:SF1">
    <property type="entry name" value="SCP DOMAIN-CONTAINING PROTEIN"/>
    <property type="match status" value="1"/>
</dbReference>
<accession>A0A136LX60</accession>
<gene>
    <name evidence="3" type="ORF">TR69_WS6001001230</name>
</gene>